<name>A0A828Z131_9LEPT</name>
<organism evidence="1 2">
    <name type="scientific">Leptospira weilii str. 2006001853</name>
    <dbReference type="NCBI Taxonomy" id="1001589"/>
    <lineage>
        <taxon>Bacteria</taxon>
        <taxon>Pseudomonadati</taxon>
        <taxon>Spirochaetota</taxon>
        <taxon>Spirochaetia</taxon>
        <taxon>Leptospirales</taxon>
        <taxon>Leptospiraceae</taxon>
        <taxon>Leptospira</taxon>
    </lineage>
</organism>
<dbReference type="Proteomes" id="UP000001338">
    <property type="component" value="Unassembled WGS sequence"/>
</dbReference>
<evidence type="ECO:0000313" key="1">
    <source>
        <dbReference type="EMBL" id="EKR63716.1"/>
    </source>
</evidence>
<sequence length="51" mass="6004">MSAKTCSTLERTFDKCLLRIFESSESDWFRSASYFLILLDSFQNLLTLEVF</sequence>
<accession>A0A828Z131</accession>
<reference evidence="1 2" key="1">
    <citation type="submission" date="2012-10" db="EMBL/GenBank/DDBJ databases">
        <authorList>
            <person name="Harkins D.M."/>
            <person name="Durkin A.S."/>
            <person name="Brinkac L.M."/>
            <person name="Haft D.H."/>
            <person name="Selengut J.D."/>
            <person name="Sanka R."/>
            <person name="DePew J."/>
            <person name="Purushe J."/>
            <person name="Whelen A.C."/>
            <person name="Vinetz J.M."/>
            <person name="Sutton G.G."/>
            <person name="Nierman W.C."/>
            <person name="Fouts D.E."/>
        </authorList>
    </citation>
    <scope>NUCLEOTIDE SEQUENCE [LARGE SCALE GENOMIC DNA]</scope>
    <source>
        <strain evidence="1 2">2006001853</strain>
    </source>
</reference>
<gene>
    <name evidence="1" type="ORF">LEP1GSC036_4610</name>
</gene>
<proteinExistence type="predicted"/>
<dbReference type="EMBL" id="AFLV02000057">
    <property type="protein sequence ID" value="EKR63716.1"/>
    <property type="molecule type" value="Genomic_DNA"/>
</dbReference>
<dbReference type="AlphaFoldDB" id="A0A828Z131"/>
<evidence type="ECO:0000313" key="2">
    <source>
        <dbReference type="Proteomes" id="UP000001338"/>
    </source>
</evidence>
<comment type="caution">
    <text evidence="1">The sequence shown here is derived from an EMBL/GenBank/DDBJ whole genome shotgun (WGS) entry which is preliminary data.</text>
</comment>
<protein>
    <submittedName>
        <fullName evidence="1">Uncharacterized protein</fullName>
    </submittedName>
</protein>